<name>A0A9W7ELJ1_9STRA</name>
<organism evidence="2 3">
    <name type="scientific">Triparma verrucosa</name>
    <dbReference type="NCBI Taxonomy" id="1606542"/>
    <lineage>
        <taxon>Eukaryota</taxon>
        <taxon>Sar</taxon>
        <taxon>Stramenopiles</taxon>
        <taxon>Ochrophyta</taxon>
        <taxon>Bolidophyceae</taxon>
        <taxon>Parmales</taxon>
        <taxon>Triparmaceae</taxon>
        <taxon>Triparma</taxon>
    </lineage>
</organism>
<dbReference type="Proteomes" id="UP001165160">
    <property type="component" value="Unassembled WGS sequence"/>
</dbReference>
<evidence type="ECO:0000256" key="1">
    <source>
        <dbReference type="SAM" id="MobiDB-lite"/>
    </source>
</evidence>
<feature type="compositionally biased region" description="Acidic residues" evidence="1">
    <location>
        <begin position="342"/>
        <end position="375"/>
    </location>
</feature>
<comment type="caution">
    <text evidence="2">The sequence shown here is derived from an EMBL/GenBank/DDBJ whole genome shotgun (WGS) entry which is preliminary data.</text>
</comment>
<dbReference type="AlphaFoldDB" id="A0A9W7ELJ1"/>
<dbReference type="PANTHER" id="PTHR43657">
    <property type="entry name" value="TRYPTOPHAN RNA-BINDING ATTENUATOR PROTEIN-LIKE PROTEIN"/>
    <property type="match status" value="1"/>
</dbReference>
<evidence type="ECO:0000313" key="2">
    <source>
        <dbReference type="EMBL" id="GMH85234.1"/>
    </source>
</evidence>
<evidence type="ECO:0000313" key="3">
    <source>
        <dbReference type="Proteomes" id="UP001165160"/>
    </source>
</evidence>
<reference evidence="3" key="1">
    <citation type="journal article" date="2023" name="Commun. Biol.">
        <title>Genome analysis of Parmales, the sister group of diatoms, reveals the evolutionary specialization of diatoms from phago-mixotrophs to photoautotrophs.</title>
        <authorList>
            <person name="Ban H."/>
            <person name="Sato S."/>
            <person name="Yoshikawa S."/>
            <person name="Yamada K."/>
            <person name="Nakamura Y."/>
            <person name="Ichinomiya M."/>
            <person name="Sato N."/>
            <person name="Blanc-Mathieu R."/>
            <person name="Endo H."/>
            <person name="Kuwata A."/>
            <person name="Ogata H."/>
        </authorList>
    </citation>
    <scope>NUCLEOTIDE SEQUENCE [LARGE SCALE GENOMIC DNA]</scope>
    <source>
        <strain evidence="3">NIES 3699</strain>
    </source>
</reference>
<sequence>MIRSAATRFAPPTRSCIRRLINTEDWARAPVSSLPTITSPVDPSLPPTLAIDYDVQCEIVGNDIQCLLATLRPNQILRTESASLLYSTNNVEMETSTGGGASEAFKRYISGTNAFVTDFKYSGEEGTTGQVCLGPDFPSKIEHVSLKDYDGELTSSKGSMVAMGVDVQLTPTVVKGITAGIFGGEGFIMQKLESTSPHAGVFIKGTGALMQLELQPGEHLRIATGALVGYTSAVLDFEVEMLKGVKNAIFGQGLFVTKIKNDADVPGFVWVQGLESGKFVSEIGRRLGGAAGGAGFMPPIIMGGGGGGGEGGGEGAAAAPVDGGVDGAGTTTSSDLPPSADVDVDADIDLNSEENLDFGDDDSTSFDTGDGDGAVEEGGGLLESLYDMFKD</sequence>
<accession>A0A9W7ELJ1</accession>
<proteinExistence type="predicted"/>
<dbReference type="InterPro" id="IPR002838">
    <property type="entry name" value="AIM24"/>
</dbReference>
<keyword evidence="3" id="KW-1185">Reference proteome</keyword>
<evidence type="ECO:0008006" key="4">
    <source>
        <dbReference type="Google" id="ProtNLM"/>
    </source>
</evidence>
<dbReference type="PANTHER" id="PTHR43657:SF1">
    <property type="entry name" value="ALTERED INHERITANCE OF MITOCHONDRIA PROTEIN 24, MITOCHONDRIAL"/>
    <property type="match status" value="1"/>
</dbReference>
<dbReference type="InterPro" id="IPR036983">
    <property type="entry name" value="AIM24_sf"/>
</dbReference>
<dbReference type="Pfam" id="PF01987">
    <property type="entry name" value="AIM24"/>
    <property type="match status" value="1"/>
</dbReference>
<dbReference type="InterPro" id="IPR016031">
    <property type="entry name" value="Trp_RNA-bd_attenuator-like_dom"/>
</dbReference>
<feature type="compositionally biased region" description="Gly residues" evidence="1">
    <location>
        <begin position="305"/>
        <end position="315"/>
    </location>
</feature>
<dbReference type="SUPFAM" id="SSF51219">
    <property type="entry name" value="TRAP-like"/>
    <property type="match status" value="1"/>
</dbReference>
<gene>
    <name evidence="2" type="ORF">TrVE_jg13616</name>
</gene>
<protein>
    <recommendedName>
        <fullName evidence="4">Altered inheritance of mitochondria protein 24, mitochondrial</fullName>
    </recommendedName>
</protein>
<dbReference type="Gene3D" id="3.60.160.10">
    <property type="entry name" value="Mitochondrial biogenesis AIM24"/>
    <property type="match status" value="1"/>
</dbReference>
<feature type="region of interest" description="Disordered" evidence="1">
    <location>
        <begin position="305"/>
        <end position="380"/>
    </location>
</feature>
<dbReference type="EMBL" id="BRXX01000046">
    <property type="protein sequence ID" value="GMH85234.1"/>
    <property type="molecule type" value="Genomic_DNA"/>
</dbReference>